<accession>A0AAE3GKK1</accession>
<proteinExistence type="predicted"/>
<evidence type="ECO:0000313" key="1">
    <source>
        <dbReference type="EMBL" id="MCP2169185.1"/>
    </source>
</evidence>
<comment type="caution">
    <text evidence="1">The sequence shown here is derived from an EMBL/GenBank/DDBJ whole genome shotgun (WGS) entry which is preliminary data.</text>
</comment>
<dbReference type="RefSeq" id="WP_253777728.1">
    <property type="nucleotide sequence ID" value="NZ_JAMTCK010000017.1"/>
</dbReference>
<name>A0AAE3GKK1_9PSEU</name>
<organism evidence="1 2">
    <name type="scientific">Goodfellowiella coeruleoviolacea</name>
    <dbReference type="NCBI Taxonomy" id="334858"/>
    <lineage>
        <taxon>Bacteria</taxon>
        <taxon>Bacillati</taxon>
        <taxon>Actinomycetota</taxon>
        <taxon>Actinomycetes</taxon>
        <taxon>Pseudonocardiales</taxon>
        <taxon>Pseudonocardiaceae</taxon>
        <taxon>Goodfellowiella</taxon>
    </lineage>
</organism>
<dbReference type="EMBL" id="JAMTCK010000017">
    <property type="protein sequence ID" value="MCP2169185.1"/>
    <property type="molecule type" value="Genomic_DNA"/>
</dbReference>
<evidence type="ECO:0000313" key="2">
    <source>
        <dbReference type="Proteomes" id="UP001206128"/>
    </source>
</evidence>
<reference evidence="1" key="1">
    <citation type="submission" date="2022-06" db="EMBL/GenBank/DDBJ databases">
        <title>Genomic Encyclopedia of Archaeal and Bacterial Type Strains, Phase II (KMG-II): from individual species to whole genera.</title>
        <authorList>
            <person name="Goeker M."/>
        </authorList>
    </citation>
    <scope>NUCLEOTIDE SEQUENCE</scope>
    <source>
        <strain evidence="1">DSM 43935</strain>
    </source>
</reference>
<sequence length="82" mass="9248">MKPGRGRCGRPSYPDYARAVCALDRLLATRRGRWWRRWAALRGRGLTVVICPLGHSAGHGGQDQHWHIVSRPPAPLVWGRGR</sequence>
<keyword evidence="2" id="KW-1185">Reference proteome</keyword>
<dbReference type="Proteomes" id="UP001206128">
    <property type="component" value="Unassembled WGS sequence"/>
</dbReference>
<dbReference type="AlphaFoldDB" id="A0AAE3GKK1"/>
<protein>
    <submittedName>
        <fullName evidence="1">Uncharacterized protein</fullName>
    </submittedName>
</protein>
<gene>
    <name evidence="1" type="ORF">LX83_006069</name>
</gene>